<evidence type="ECO:0000259" key="12">
    <source>
        <dbReference type="PROSITE" id="PS51186"/>
    </source>
</evidence>
<accession>A0A2Z6RUV6</accession>
<gene>
    <name evidence="14" type="ORF">RCL2_000579700</name>
    <name evidence="13" type="ORF">RclHR1_07070008</name>
</gene>
<dbReference type="GO" id="GO:0043998">
    <property type="term" value="F:histone H2A acetyltransferase activity"/>
    <property type="evidence" value="ECO:0007669"/>
    <property type="project" value="InterPro"/>
</dbReference>
<dbReference type="Pfam" id="PF00583">
    <property type="entry name" value="Acetyltransf_1"/>
    <property type="match status" value="1"/>
</dbReference>
<dbReference type="EMBL" id="BEXD01004101">
    <property type="protein sequence ID" value="GBC06826.1"/>
    <property type="molecule type" value="Genomic_DNA"/>
</dbReference>
<dbReference type="GO" id="GO:0010485">
    <property type="term" value="F:histone H4 acetyltransferase activity"/>
    <property type="evidence" value="ECO:0007669"/>
    <property type="project" value="InterPro"/>
</dbReference>
<evidence type="ECO:0000256" key="9">
    <source>
        <dbReference type="ARBA" id="ARBA00023315"/>
    </source>
</evidence>
<dbReference type="PROSITE" id="PS51186">
    <property type="entry name" value="GNAT"/>
    <property type="match status" value="1"/>
</dbReference>
<dbReference type="SUPFAM" id="SSF55729">
    <property type="entry name" value="Acyl-CoA N-acyltransferases (Nat)"/>
    <property type="match status" value="1"/>
</dbReference>
<organism evidence="13 15">
    <name type="scientific">Rhizophagus clarus</name>
    <dbReference type="NCBI Taxonomy" id="94130"/>
    <lineage>
        <taxon>Eukaryota</taxon>
        <taxon>Fungi</taxon>
        <taxon>Fungi incertae sedis</taxon>
        <taxon>Mucoromycota</taxon>
        <taxon>Glomeromycotina</taxon>
        <taxon>Glomeromycetes</taxon>
        <taxon>Glomerales</taxon>
        <taxon>Glomeraceae</taxon>
        <taxon>Rhizophagus</taxon>
    </lineage>
</organism>
<comment type="catalytic activity">
    <reaction evidence="10">
        <text>N-terminal L-seryl-[histone H2A] + acetyl-CoA = N-terminal N(alpha)-acetyl-L-seryl-[histone H2A] + CoA + H(+)</text>
        <dbReference type="Rhea" id="RHEA:50600"/>
        <dbReference type="Rhea" id="RHEA-COMP:12742"/>
        <dbReference type="Rhea" id="RHEA-COMP:12744"/>
        <dbReference type="ChEBI" id="CHEBI:15378"/>
        <dbReference type="ChEBI" id="CHEBI:57287"/>
        <dbReference type="ChEBI" id="CHEBI:57288"/>
        <dbReference type="ChEBI" id="CHEBI:64738"/>
        <dbReference type="ChEBI" id="CHEBI:83690"/>
        <dbReference type="EC" id="2.3.1.257"/>
    </reaction>
</comment>
<dbReference type="PANTHER" id="PTHR20531:SF1">
    <property type="entry name" value="N-ALPHA-ACETYLTRANSFERASE 40"/>
    <property type="match status" value="1"/>
</dbReference>
<evidence type="ECO:0000256" key="1">
    <source>
        <dbReference type="ARBA" id="ARBA00004123"/>
    </source>
</evidence>
<keyword evidence="9" id="KW-0012">Acyltransferase</keyword>
<keyword evidence="8" id="KW-0539">Nucleus</keyword>
<dbReference type="CDD" id="cd04301">
    <property type="entry name" value="NAT_SF"/>
    <property type="match status" value="1"/>
</dbReference>
<dbReference type="Proteomes" id="UP000247702">
    <property type="component" value="Unassembled WGS sequence"/>
</dbReference>
<dbReference type="AlphaFoldDB" id="A0A2Z6RUV6"/>
<evidence type="ECO:0000313" key="14">
    <source>
        <dbReference type="EMBL" id="GES78492.1"/>
    </source>
</evidence>
<comment type="catalytic activity">
    <reaction evidence="11">
        <text>N-terminal L-seryl-[histone H4] + acetyl-CoA = N-terminal N(alpha)-acetyl-L-seryl-[histone H4] + CoA + H(+)</text>
        <dbReference type="Rhea" id="RHEA:50596"/>
        <dbReference type="Rhea" id="RHEA-COMP:12740"/>
        <dbReference type="Rhea" id="RHEA-COMP:12743"/>
        <dbReference type="ChEBI" id="CHEBI:15378"/>
        <dbReference type="ChEBI" id="CHEBI:57287"/>
        <dbReference type="ChEBI" id="CHEBI:57288"/>
        <dbReference type="ChEBI" id="CHEBI:64738"/>
        <dbReference type="ChEBI" id="CHEBI:83690"/>
        <dbReference type="EC" id="2.3.1.257"/>
    </reaction>
</comment>
<dbReference type="InterPro" id="IPR016181">
    <property type="entry name" value="Acyl_CoA_acyltransferase"/>
</dbReference>
<evidence type="ECO:0000256" key="6">
    <source>
        <dbReference type="ARBA" id="ARBA00022490"/>
    </source>
</evidence>
<evidence type="ECO:0000256" key="5">
    <source>
        <dbReference type="ARBA" id="ARBA00015043"/>
    </source>
</evidence>
<sequence length="208" mass="24360">MNSSVSTQDLVKIANEADNVVDFFGPSIKYKCDDMDINVAYYSITTLPTKLKEWVFELLKSNMKNLYKDSNIGWNPKQKRKEMNDKNCRYLIASNNEKPIGFVMFQFTWEETMADDDKEIEVIYCYEIQLAEDARRKGLGTFLMRSLEKIGKNWKMNKVMLTAFKKNKSAINFYVNRLGYQIDEISPSEVLLPKEAEEYDYEILSIKL</sequence>
<dbReference type="PANTHER" id="PTHR20531">
    <property type="entry name" value="N-ALPHA-ACETYLTRANSFERASE 40"/>
    <property type="match status" value="1"/>
</dbReference>
<evidence type="ECO:0000313" key="15">
    <source>
        <dbReference type="Proteomes" id="UP000247702"/>
    </source>
</evidence>
<dbReference type="STRING" id="94130.A0A2Z6RUV6"/>
<dbReference type="InterPro" id="IPR000182">
    <property type="entry name" value="GNAT_dom"/>
</dbReference>
<keyword evidence="6" id="KW-0963">Cytoplasm</keyword>
<dbReference type="InterPro" id="IPR039949">
    <property type="entry name" value="NAA40"/>
</dbReference>
<proteinExistence type="inferred from homology"/>
<evidence type="ECO:0000256" key="10">
    <source>
        <dbReference type="ARBA" id="ARBA00047821"/>
    </source>
</evidence>
<dbReference type="EC" id="2.3.1.257" evidence="4"/>
<evidence type="ECO:0000313" key="13">
    <source>
        <dbReference type="EMBL" id="GBC06826.1"/>
    </source>
</evidence>
<keyword evidence="15" id="KW-1185">Reference proteome</keyword>
<comment type="similarity">
    <text evidence="3">Belongs to the acetyltransferase family. NAA40 subfamily.</text>
</comment>
<dbReference type="GO" id="GO:0005634">
    <property type="term" value="C:nucleus"/>
    <property type="evidence" value="ECO:0007669"/>
    <property type="project" value="UniProtKB-SubCell"/>
</dbReference>
<reference evidence="14" key="2">
    <citation type="submission" date="2019-10" db="EMBL/GenBank/DDBJ databases">
        <title>Conservation and host-specific expression of non-tandemly repeated heterogenous ribosome RNA gene in arbuscular mycorrhizal fungi.</title>
        <authorList>
            <person name="Maeda T."/>
            <person name="Kobayashi Y."/>
            <person name="Nakagawa T."/>
            <person name="Ezawa T."/>
            <person name="Yamaguchi K."/>
            <person name="Bino T."/>
            <person name="Nishimoto Y."/>
            <person name="Shigenobu S."/>
            <person name="Kawaguchi M."/>
        </authorList>
    </citation>
    <scope>NUCLEOTIDE SEQUENCE</scope>
    <source>
        <strain evidence="14">HR1</strain>
    </source>
</reference>
<dbReference type="GO" id="GO:1990189">
    <property type="term" value="F:protein N-terminal-serine acetyltransferase activity"/>
    <property type="evidence" value="ECO:0007669"/>
    <property type="project" value="UniProtKB-EC"/>
</dbReference>
<feature type="domain" description="N-acetyltransferase" evidence="12">
    <location>
        <begin position="46"/>
        <end position="197"/>
    </location>
</feature>
<dbReference type="Proteomes" id="UP000615446">
    <property type="component" value="Unassembled WGS sequence"/>
</dbReference>
<evidence type="ECO:0000256" key="3">
    <source>
        <dbReference type="ARBA" id="ARBA00008870"/>
    </source>
</evidence>
<comment type="subcellular location">
    <subcellularLocation>
        <location evidence="2">Cytoplasm</location>
    </subcellularLocation>
    <subcellularLocation>
        <location evidence="1">Nucleus</location>
    </subcellularLocation>
</comment>
<evidence type="ECO:0000256" key="2">
    <source>
        <dbReference type="ARBA" id="ARBA00004496"/>
    </source>
</evidence>
<reference evidence="13 15" key="1">
    <citation type="submission" date="2017-11" db="EMBL/GenBank/DDBJ databases">
        <title>The genome of Rhizophagus clarus HR1 reveals common genetic basis of auxotrophy among arbuscular mycorrhizal fungi.</title>
        <authorList>
            <person name="Kobayashi Y."/>
        </authorList>
    </citation>
    <scope>NUCLEOTIDE SEQUENCE [LARGE SCALE GENOMIC DNA]</scope>
    <source>
        <strain evidence="13 15">HR1</strain>
    </source>
</reference>
<evidence type="ECO:0000256" key="4">
    <source>
        <dbReference type="ARBA" id="ARBA00012950"/>
    </source>
</evidence>
<keyword evidence="7 14" id="KW-0808">Transferase</keyword>
<name>A0A2Z6RUV6_9GLOM</name>
<protein>
    <recommendedName>
        <fullName evidence="5">N-alpha-acetyltransferase 40</fullName>
        <ecNumber evidence="4">2.3.1.257</ecNumber>
    </recommendedName>
</protein>
<evidence type="ECO:0000256" key="8">
    <source>
        <dbReference type="ARBA" id="ARBA00023242"/>
    </source>
</evidence>
<evidence type="ECO:0000256" key="11">
    <source>
        <dbReference type="ARBA" id="ARBA00049524"/>
    </source>
</evidence>
<comment type="caution">
    <text evidence="13">The sequence shown here is derived from an EMBL/GenBank/DDBJ whole genome shotgun (WGS) entry which is preliminary data.</text>
</comment>
<dbReference type="Gene3D" id="3.40.630.30">
    <property type="match status" value="1"/>
</dbReference>
<dbReference type="EMBL" id="BLAL01000037">
    <property type="protein sequence ID" value="GES78492.1"/>
    <property type="molecule type" value="Genomic_DNA"/>
</dbReference>
<dbReference type="GO" id="GO:0005737">
    <property type="term" value="C:cytoplasm"/>
    <property type="evidence" value="ECO:0007669"/>
    <property type="project" value="UniProtKB-SubCell"/>
</dbReference>
<evidence type="ECO:0000256" key="7">
    <source>
        <dbReference type="ARBA" id="ARBA00022679"/>
    </source>
</evidence>
<dbReference type="OrthoDB" id="424551at2759"/>